<sequence>MKKGENLIINGSGSYPGGRYDKISIRGEGTIVNDVECSTFNVYGTSDSEQNVKTGSVKILGEATVNGNIEADETLVMGTMEVGGKAYLKKIKIFGLLVAGERLTGDKAVIKGSISVKGDVEYETFVSSGGFEIKGLLTADTIKVGLRFGESFAEEIGGGKIIIKKRKNTLLPFGKEIGSLKAKVIEGDYIHLENTTADIVRGNRIKIGPGCQIGLVEYRIDLNHDASSSIKTKTKI</sequence>
<comment type="caution">
    <text evidence="1">The sequence shown here is derived from an EMBL/GenBank/DDBJ whole genome shotgun (WGS) entry which is preliminary data.</text>
</comment>
<organism evidence="1 2">
    <name type="scientific">Neobacillus pocheonensis</name>
    <dbReference type="NCBI Taxonomy" id="363869"/>
    <lineage>
        <taxon>Bacteria</taxon>
        <taxon>Bacillati</taxon>
        <taxon>Bacillota</taxon>
        <taxon>Bacilli</taxon>
        <taxon>Bacillales</taxon>
        <taxon>Bacillaceae</taxon>
        <taxon>Neobacillus</taxon>
    </lineage>
</organism>
<dbReference type="EMBL" id="JAMQCR010000003">
    <property type="protein sequence ID" value="MCM2535447.1"/>
    <property type="molecule type" value="Genomic_DNA"/>
</dbReference>
<protein>
    <submittedName>
        <fullName evidence="1">Cytoplasmic protein</fullName>
    </submittedName>
</protein>
<evidence type="ECO:0000313" key="1">
    <source>
        <dbReference type="EMBL" id="MCM2535447.1"/>
    </source>
</evidence>
<dbReference type="Proteomes" id="UP001523262">
    <property type="component" value="Unassembled WGS sequence"/>
</dbReference>
<proteinExistence type="predicted"/>
<accession>A0ABT0WK21</accession>
<name>A0ABT0WK21_9BACI</name>
<gene>
    <name evidence="1" type="ORF">NDK43_27810</name>
</gene>
<evidence type="ECO:0000313" key="2">
    <source>
        <dbReference type="Proteomes" id="UP001523262"/>
    </source>
</evidence>
<keyword evidence="2" id="KW-1185">Reference proteome</keyword>
<reference evidence="1 2" key="1">
    <citation type="submission" date="2022-06" db="EMBL/GenBank/DDBJ databases">
        <authorList>
            <person name="Jeon C.O."/>
        </authorList>
    </citation>
    <scope>NUCLEOTIDE SEQUENCE [LARGE SCALE GENOMIC DNA]</scope>
    <source>
        <strain evidence="1 2">KCTC 13943</strain>
    </source>
</reference>